<name>A0A7W7HYY6_9ACTN</name>
<organism evidence="2 3">
    <name type="scientific">Actinoplanes digitatis</name>
    <dbReference type="NCBI Taxonomy" id="1868"/>
    <lineage>
        <taxon>Bacteria</taxon>
        <taxon>Bacillati</taxon>
        <taxon>Actinomycetota</taxon>
        <taxon>Actinomycetes</taxon>
        <taxon>Micromonosporales</taxon>
        <taxon>Micromonosporaceae</taxon>
        <taxon>Actinoplanes</taxon>
    </lineage>
</organism>
<reference evidence="2 3" key="1">
    <citation type="submission" date="2020-08" db="EMBL/GenBank/DDBJ databases">
        <title>Sequencing the genomes of 1000 actinobacteria strains.</title>
        <authorList>
            <person name="Klenk H.-P."/>
        </authorList>
    </citation>
    <scope>NUCLEOTIDE SEQUENCE [LARGE SCALE GENOMIC DNA]</scope>
    <source>
        <strain evidence="2 3">DSM 43149</strain>
    </source>
</reference>
<feature type="signal peptide" evidence="1">
    <location>
        <begin position="1"/>
        <end position="26"/>
    </location>
</feature>
<proteinExistence type="predicted"/>
<dbReference type="Proteomes" id="UP000578112">
    <property type="component" value="Unassembled WGS sequence"/>
</dbReference>
<feature type="chain" id="PRO_5039365742" evidence="1">
    <location>
        <begin position="27"/>
        <end position="318"/>
    </location>
</feature>
<dbReference type="RefSeq" id="WP_184994589.1">
    <property type="nucleotide sequence ID" value="NZ_BOMK01000010.1"/>
</dbReference>
<keyword evidence="1" id="KW-0732">Signal</keyword>
<evidence type="ECO:0000256" key="1">
    <source>
        <dbReference type="SAM" id="SignalP"/>
    </source>
</evidence>
<dbReference type="AlphaFoldDB" id="A0A7W7HYY6"/>
<evidence type="ECO:0000313" key="3">
    <source>
        <dbReference type="Proteomes" id="UP000578112"/>
    </source>
</evidence>
<accession>A0A7W7HYY6</accession>
<dbReference type="EMBL" id="JACHNH010000001">
    <property type="protein sequence ID" value="MBB4763259.1"/>
    <property type="molecule type" value="Genomic_DNA"/>
</dbReference>
<evidence type="ECO:0000313" key="2">
    <source>
        <dbReference type="EMBL" id="MBB4763259.1"/>
    </source>
</evidence>
<sequence>MRRVRAFVAALVAVMFSASGSLSPLAGIERVTAELVQSDRRPVLPPDWRWESYGGVQVGVPARWGWADRAGRLDAWCVNPQDEPPVVARPGGPVPAIGCGSDGARIADTGWVVGLGHVWQAADGLERDGDRITVRLAGVEVVVQAPVALRELIAATIHRVDIDAFGCPTTHPISTRPSLRPAGPVEVAALRDVTAVSVCKYELRDEPWLVSGLRLTGAEADRAIRRIAQAPIGGGPDNPQDCAPEVAYGDEAVVLRVRSAAGSTEIMLRYSGCVANGFDDGVAVRRLTAAAVAPFVTGPGAVYSLAGTDEKAAMLLPD</sequence>
<comment type="caution">
    <text evidence="2">The sequence shown here is derived from an EMBL/GenBank/DDBJ whole genome shotgun (WGS) entry which is preliminary data.</text>
</comment>
<keyword evidence="3" id="KW-1185">Reference proteome</keyword>
<protein>
    <submittedName>
        <fullName evidence="2">Uncharacterized protein</fullName>
    </submittedName>
</protein>
<gene>
    <name evidence="2" type="ORF">BJ971_003815</name>
</gene>